<evidence type="ECO:0000256" key="2">
    <source>
        <dbReference type="ARBA" id="ARBA00022840"/>
    </source>
</evidence>
<protein>
    <submittedName>
        <fullName evidence="6">CAMK family protein kinase</fullName>
    </submittedName>
</protein>
<dbReference type="SUPFAM" id="SSF56112">
    <property type="entry name" value="Protein kinase-like (PK-like)"/>
    <property type="match status" value="1"/>
</dbReference>
<dbReference type="GO" id="GO:0005524">
    <property type="term" value="F:ATP binding"/>
    <property type="evidence" value="ECO:0007669"/>
    <property type="project" value="UniProtKB-UniRule"/>
</dbReference>
<dbReference type="PROSITE" id="PS00107">
    <property type="entry name" value="PROTEIN_KINASE_ATP"/>
    <property type="match status" value="1"/>
</dbReference>
<reference evidence="6" key="2">
    <citation type="journal article" date="2007" name="Science">
        <title>Draft genome sequence of the sexually transmitted pathogen Trichomonas vaginalis.</title>
        <authorList>
            <person name="Carlton J.M."/>
            <person name="Hirt R.P."/>
            <person name="Silva J.C."/>
            <person name="Delcher A.L."/>
            <person name="Schatz M."/>
            <person name="Zhao Q."/>
            <person name="Wortman J.R."/>
            <person name="Bidwell S.L."/>
            <person name="Alsmark U.C.M."/>
            <person name="Besteiro S."/>
            <person name="Sicheritz-Ponten T."/>
            <person name="Noel C.J."/>
            <person name="Dacks J.B."/>
            <person name="Foster P.G."/>
            <person name="Simillion C."/>
            <person name="Van de Peer Y."/>
            <person name="Miranda-Saavedra D."/>
            <person name="Barton G.J."/>
            <person name="Westrop G.D."/>
            <person name="Mueller S."/>
            <person name="Dessi D."/>
            <person name="Fiori P.L."/>
            <person name="Ren Q."/>
            <person name="Paulsen I."/>
            <person name="Zhang H."/>
            <person name="Bastida-Corcuera F.D."/>
            <person name="Simoes-Barbosa A."/>
            <person name="Brown M.T."/>
            <person name="Hayes R.D."/>
            <person name="Mukherjee M."/>
            <person name="Okumura C.Y."/>
            <person name="Schneider R."/>
            <person name="Smith A.J."/>
            <person name="Vanacova S."/>
            <person name="Villalvazo M."/>
            <person name="Haas B.J."/>
            <person name="Pertea M."/>
            <person name="Feldblyum T.V."/>
            <person name="Utterback T.R."/>
            <person name="Shu C.L."/>
            <person name="Osoegawa K."/>
            <person name="de Jong P.J."/>
            <person name="Hrdy I."/>
            <person name="Horvathova L."/>
            <person name="Zubacova Z."/>
            <person name="Dolezal P."/>
            <person name="Malik S.B."/>
            <person name="Logsdon J.M. Jr."/>
            <person name="Henze K."/>
            <person name="Gupta A."/>
            <person name="Wang C.C."/>
            <person name="Dunne R.L."/>
            <person name="Upcroft J.A."/>
            <person name="Upcroft P."/>
            <person name="White O."/>
            <person name="Salzberg S.L."/>
            <person name="Tang P."/>
            <person name="Chiu C.-H."/>
            <person name="Lee Y.-S."/>
            <person name="Embley T.M."/>
            <person name="Coombs G.H."/>
            <person name="Mottram J.C."/>
            <person name="Tachezy J."/>
            <person name="Fraser-Liggett C.M."/>
            <person name="Johnson P.J."/>
        </authorList>
    </citation>
    <scope>NUCLEOTIDE SEQUENCE [LARGE SCALE GENOMIC DNA]</scope>
    <source>
        <strain evidence="6">G3</strain>
    </source>
</reference>
<evidence type="ECO:0000259" key="5">
    <source>
        <dbReference type="PROSITE" id="PS50011"/>
    </source>
</evidence>
<dbReference type="RefSeq" id="XP_001581025.1">
    <property type="nucleotide sequence ID" value="XM_001580975.1"/>
</dbReference>
<dbReference type="InterPro" id="IPR000719">
    <property type="entry name" value="Prot_kinase_dom"/>
</dbReference>
<dbReference type="InterPro" id="IPR017441">
    <property type="entry name" value="Protein_kinase_ATP_BS"/>
</dbReference>
<evidence type="ECO:0000256" key="3">
    <source>
        <dbReference type="PROSITE-ProRule" id="PRU10141"/>
    </source>
</evidence>
<dbReference type="PROSITE" id="PS50011">
    <property type="entry name" value="PROTEIN_KINASE_DOM"/>
    <property type="match status" value="1"/>
</dbReference>
<keyword evidence="6" id="KW-0808">Transferase</keyword>
<proteinExistence type="inferred from homology"/>
<dbReference type="Proteomes" id="UP000001542">
    <property type="component" value="Unassembled WGS sequence"/>
</dbReference>
<dbReference type="eggNOG" id="KOG0611">
    <property type="taxonomic scope" value="Eukaryota"/>
</dbReference>
<feature type="domain" description="Protein kinase" evidence="5">
    <location>
        <begin position="19"/>
        <end position="275"/>
    </location>
</feature>
<keyword evidence="7" id="KW-1185">Reference proteome</keyword>
<keyword evidence="6" id="KW-0418">Kinase</keyword>
<dbReference type="InParanoid" id="A2DHJ1"/>
<evidence type="ECO:0000313" key="6">
    <source>
        <dbReference type="EMBL" id="EAY20039.1"/>
    </source>
</evidence>
<sequence length="305" mass="35211">MHLHLDEDFIRESLLSRGYTMHQSVGSGNFGACYLVFSHKYKQDFVCKVTINKIENKMFEDSYKREVQALINFTHPNILRSYEVFTDKDYMFMILEYCGGGNIMDHVKEHGLMKPFDLIRYTSQVIDSLDYIHSLGYAHRDIKPQNILIDNNGRIKLADFGLIDNFDDPSSEKKVCGSLQFMATELLRDENYDPKKVDIWALGVTIHKYALGYVPFNGFTVDQMLEEIDQGYKQTKTIPPPLSIIVQLCLQKEPAKRPTMAQLKQIMSQAINPNLAKRYSSLRNKIKPFTPGPAIVVPRFRYFSV</sequence>
<dbReference type="STRING" id="5722.A2DHJ1"/>
<dbReference type="OrthoDB" id="3256376at2759"/>
<organism evidence="6 7">
    <name type="scientific">Trichomonas vaginalis (strain ATCC PRA-98 / G3)</name>
    <dbReference type="NCBI Taxonomy" id="412133"/>
    <lineage>
        <taxon>Eukaryota</taxon>
        <taxon>Metamonada</taxon>
        <taxon>Parabasalia</taxon>
        <taxon>Trichomonadida</taxon>
        <taxon>Trichomonadidae</taxon>
        <taxon>Trichomonas</taxon>
    </lineage>
</organism>
<reference evidence="6" key="1">
    <citation type="submission" date="2006-10" db="EMBL/GenBank/DDBJ databases">
        <authorList>
            <person name="Amadeo P."/>
            <person name="Zhao Q."/>
            <person name="Wortman J."/>
            <person name="Fraser-Liggett C."/>
            <person name="Carlton J."/>
        </authorList>
    </citation>
    <scope>NUCLEOTIDE SEQUENCE</scope>
    <source>
        <strain evidence="6">G3</strain>
    </source>
</reference>
<dbReference type="PROSITE" id="PS00108">
    <property type="entry name" value="PROTEIN_KINASE_ST"/>
    <property type="match status" value="1"/>
</dbReference>
<accession>A2DHJ1</accession>
<dbReference type="SMART" id="SM00220">
    <property type="entry name" value="S_TKc"/>
    <property type="match status" value="1"/>
</dbReference>
<keyword evidence="1 3" id="KW-0547">Nucleotide-binding</keyword>
<comment type="similarity">
    <text evidence="4">Belongs to the protein kinase superfamily.</text>
</comment>
<evidence type="ECO:0000256" key="1">
    <source>
        <dbReference type="ARBA" id="ARBA00022741"/>
    </source>
</evidence>
<dbReference type="SMR" id="A2DHJ1"/>
<dbReference type="InterPro" id="IPR008271">
    <property type="entry name" value="Ser/Thr_kinase_AS"/>
</dbReference>
<gene>
    <name evidence="6" type="ORF">TVAG_365470</name>
</gene>
<dbReference type="InterPro" id="IPR011009">
    <property type="entry name" value="Kinase-like_dom_sf"/>
</dbReference>
<dbReference type="VEuPathDB" id="TrichDB:TVAG_365470"/>
<dbReference type="FunCoup" id="A2DHJ1">
    <property type="interactions" value="26"/>
</dbReference>
<dbReference type="OMA" id="NKYEHEQ"/>
<dbReference type="GO" id="GO:0004674">
    <property type="term" value="F:protein serine/threonine kinase activity"/>
    <property type="evidence" value="ECO:0007669"/>
    <property type="project" value="UniProtKB-KW"/>
</dbReference>
<dbReference type="AlphaFoldDB" id="A2DHJ1"/>
<dbReference type="EMBL" id="DS113201">
    <property type="protein sequence ID" value="EAY20039.1"/>
    <property type="molecule type" value="Genomic_DNA"/>
</dbReference>
<dbReference type="KEGG" id="tva:5465564"/>
<evidence type="ECO:0000256" key="4">
    <source>
        <dbReference type="RuleBase" id="RU000304"/>
    </source>
</evidence>
<dbReference type="PANTHER" id="PTHR24362">
    <property type="entry name" value="SERINE/THREONINE-PROTEIN KINASE NEK"/>
    <property type="match status" value="1"/>
</dbReference>
<dbReference type="VEuPathDB" id="TrichDB:TVAGG3_0302400"/>
<keyword evidence="2 3" id="KW-0067">ATP-binding</keyword>
<name>A2DHJ1_TRIV3</name>
<dbReference type="Gene3D" id="1.10.510.10">
    <property type="entry name" value="Transferase(Phosphotransferase) domain 1"/>
    <property type="match status" value="1"/>
</dbReference>
<feature type="binding site" evidence="3">
    <location>
        <position position="48"/>
    </location>
    <ligand>
        <name>ATP</name>
        <dbReference type="ChEBI" id="CHEBI:30616"/>
    </ligand>
</feature>
<dbReference type="Pfam" id="PF00069">
    <property type="entry name" value="Pkinase"/>
    <property type="match status" value="1"/>
</dbReference>
<evidence type="ECO:0000313" key="7">
    <source>
        <dbReference type="Proteomes" id="UP000001542"/>
    </source>
</evidence>
<dbReference type="PANTHER" id="PTHR24362:SF309">
    <property type="entry name" value="PROTEIN KINASE DOMAIN-CONTAINING PROTEIN"/>
    <property type="match status" value="1"/>
</dbReference>
<keyword evidence="4" id="KW-0723">Serine/threonine-protein kinase</keyword>
<dbReference type="FunFam" id="1.10.510.10:FF:000571">
    <property type="entry name" value="Maternal embryonic leucine zipper kinase"/>
    <property type="match status" value="1"/>
</dbReference>